<evidence type="ECO:0000256" key="1">
    <source>
        <dbReference type="ARBA" id="ARBA00022490"/>
    </source>
</evidence>
<dbReference type="EC" id="2.1.1.-" evidence="6"/>
<keyword evidence="2 6" id="KW-0698">rRNA processing</keyword>
<dbReference type="InterPro" id="IPR029063">
    <property type="entry name" value="SAM-dependent_MTases_sf"/>
</dbReference>
<dbReference type="GO" id="GO:0070043">
    <property type="term" value="F:rRNA (guanine-N7-)-methyltransferase activity"/>
    <property type="evidence" value="ECO:0007669"/>
    <property type="project" value="UniProtKB-UniRule"/>
</dbReference>
<name>A0A069CRQ4_WEIOS</name>
<dbReference type="PANTHER" id="PTHR31760">
    <property type="entry name" value="S-ADENOSYL-L-METHIONINE-DEPENDENT METHYLTRANSFERASES SUPERFAMILY PROTEIN"/>
    <property type="match status" value="1"/>
</dbReference>
<dbReference type="FunFam" id="3.40.50.150:FF:000041">
    <property type="entry name" value="Ribosomal RNA small subunit methyltransferase G"/>
    <property type="match status" value="1"/>
</dbReference>
<evidence type="ECO:0000256" key="3">
    <source>
        <dbReference type="ARBA" id="ARBA00022603"/>
    </source>
</evidence>
<dbReference type="Proteomes" id="UP000030643">
    <property type="component" value="Unassembled WGS sequence"/>
</dbReference>
<feature type="binding site" evidence="6">
    <location>
        <position position="84"/>
    </location>
    <ligand>
        <name>S-adenosyl-L-methionine</name>
        <dbReference type="ChEBI" id="CHEBI:59789"/>
    </ligand>
</feature>
<dbReference type="HAMAP" id="MF_00074">
    <property type="entry name" value="16SrRNA_methyltr_G"/>
    <property type="match status" value="1"/>
</dbReference>
<comment type="similarity">
    <text evidence="6">Belongs to the methyltransferase superfamily. RNA methyltransferase RsmG family.</text>
</comment>
<dbReference type="SUPFAM" id="SSF53335">
    <property type="entry name" value="S-adenosyl-L-methionine-dependent methyltransferases"/>
    <property type="match status" value="1"/>
</dbReference>
<dbReference type="RefSeq" id="WP_027698224.1">
    <property type="nucleotide sequence ID" value="NZ_DF820484.1"/>
</dbReference>
<keyword evidence="4 6" id="KW-0808">Transferase</keyword>
<evidence type="ECO:0000313" key="7">
    <source>
        <dbReference type="EMBL" id="GAK30084.1"/>
    </source>
</evidence>
<feature type="binding site" evidence="6">
    <location>
        <begin position="130"/>
        <end position="131"/>
    </location>
    <ligand>
        <name>S-adenosyl-L-methionine</name>
        <dbReference type="ChEBI" id="CHEBI:59789"/>
    </ligand>
</feature>
<proteinExistence type="inferred from homology"/>
<evidence type="ECO:0000256" key="6">
    <source>
        <dbReference type="HAMAP-Rule" id="MF_00074"/>
    </source>
</evidence>
<evidence type="ECO:0000256" key="2">
    <source>
        <dbReference type="ARBA" id="ARBA00022552"/>
    </source>
</evidence>
<dbReference type="CDD" id="cd02440">
    <property type="entry name" value="AdoMet_MTases"/>
    <property type="match status" value="1"/>
</dbReference>
<comment type="subcellular location">
    <subcellularLocation>
        <location evidence="6">Cytoplasm</location>
    </subcellularLocation>
</comment>
<gene>
    <name evidence="6" type="primary">rsmG</name>
    <name evidence="7" type="ORF">WOSG25_011810</name>
</gene>
<feature type="binding site" evidence="6">
    <location>
        <position position="79"/>
    </location>
    <ligand>
        <name>S-adenosyl-L-methionine</name>
        <dbReference type="ChEBI" id="CHEBI:59789"/>
    </ligand>
</feature>
<dbReference type="AlphaFoldDB" id="A0A069CRQ4"/>
<dbReference type="EMBL" id="DF820484">
    <property type="protein sequence ID" value="GAK30084.1"/>
    <property type="molecule type" value="Genomic_DNA"/>
</dbReference>
<accession>A0A069CRQ4</accession>
<evidence type="ECO:0000256" key="5">
    <source>
        <dbReference type="ARBA" id="ARBA00022691"/>
    </source>
</evidence>
<feature type="binding site" evidence="6">
    <location>
        <position position="150"/>
    </location>
    <ligand>
        <name>S-adenosyl-L-methionine</name>
        <dbReference type="ChEBI" id="CHEBI:59789"/>
    </ligand>
</feature>
<sequence length="239" mass="26294">MTPEEFAAALRTHQVELSAKQMAQYEQYYQELVTVNEHMNLTAITAKDEVYLKHFYDSLTLAWAYPALQTEPLKMIDVGAGAGFPSLPLKIAFPQLEITIIDALNKRVNFLKDLVTKLGLSNVTIEHARAEEFGAKTAPAREQYDLATARALARLNVLGELTLPFVKVGGVLLAMKGSQAGDELAQAKQAITTLGGKIGEQVDLNLPNGDPRSVIIINKLKKTPMKYPRKPGDPVRKPL</sequence>
<dbReference type="PIRSF" id="PIRSF003078">
    <property type="entry name" value="GidB"/>
    <property type="match status" value="1"/>
</dbReference>
<protein>
    <recommendedName>
        <fullName evidence="6">Ribosomal RNA small subunit methyltransferase G</fullName>
        <ecNumber evidence="6">2.1.1.-</ecNumber>
    </recommendedName>
    <alternativeName>
        <fullName evidence="6">16S rRNA 7-methylguanosine methyltransferase</fullName>
        <shortName evidence="6">16S rRNA m7G methyltransferase</shortName>
    </alternativeName>
</protein>
<keyword evidence="8" id="KW-1185">Reference proteome</keyword>
<dbReference type="eggNOG" id="COG0357">
    <property type="taxonomic scope" value="Bacteria"/>
</dbReference>
<comment type="caution">
    <text evidence="6">Lacks conserved residue(s) required for the propagation of feature annotation.</text>
</comment>
<dbReference type="STRING" id="1329250.WOSG25_011810"/>
<dbReference type="Gene3D" id="3.40.50.150">
    <property type="entry name" value="Vaccinia Virus protein VP39"/>
    <property type="match status" value="1"/>
</dbReference>
<dbReference type="OrthoDB" id="9808773at2"/>
<dbReference type="GO" id="GO:0005829">
    <property type="term" value="C:cytosol"/>
    <property type="evidence" value="ECO:0007669"/>
    <property type="project" value="TreeGrafter"/>
</dbReference>
<evidence type="ECO:0000256" key="4">
    <source>
        <dbReference type="ARBA" id="ARBA00022679"/>
    </source>
</evidence>
<dbReference type="NCBIfam" id="TIGR00138">
    <property type="entry name" value="rsmG_gidB"/>
    <property type="match status" value="1"/>
</dbReference>
<keyword evidence="3 6" id="KW-0489">Methyltransferase</keyword>
<comment type="function">
    <text evidence="6">Specifically methylates the N7 position of a guanine in 16S rRNA.</text>
</comment>
<reference evidence="8" key="1">
    <citation type="journal article" date="2014" name="Genome Announc.">
        <title>Draft genome sequence of Weissella oryzae SG25T, isolated from fermented rice grains.</title>
        <authorList>
            <person name="Tanizawa Y."/>
            <person name="Fujisawa T."/>
            <person name="Mochizuki T."/>
            <person name="Kaminuma E."/>
            <person name="Suzuki Y."/>
            <person name="Nakamura Y."/>
            <person name="Tohno M."/>
        </authorList>
    </citation>
    <scope>NUCLEOTIDE SEQUENCE [LARGE SCALE GENOMIC DNA]</scope>
    <source>
        <strain evidence="8">DSM 25784 / JCM 18191 / LMG 30913 / SG25</strain>
    </source>
</reference>
<keyword evidence="1 6" id="KW-0963">Cytoplasm</keyword>
<keyword evidence="5 6" id="KW-0949">S-adenosyl-L-methionine</keyword>
<dbReference type="InterPro" id="IPR003682">
    <property type="entry name" value="rRNA_ssu_MeTfrase_G"/>
</dbReference>
<evidence type="ECO:0000313" key="8">
    <source>
        <dbReference type="Proteomes" id="UP000030643"/>
    </source>
</evidence>
<organism evidence="7 8">
    <name type="scientific">Weissella oryzae (strain DSM 25784 / JCM 18191 / LMG 30913 / SG25)</name>
    <dbReference type="NCBI Taxonomy" id="1329250"/>
    <lineage>
        <taxon>Bacteria</taxon>
        <taxon>Bacillati</taxon>
        <taxon>Bacillota</taxon>
        <taxon>Bacilli</taxon>
        <taxon>Lactobacillales</taxon>
        <taxon>Lactobacillaceae</taxon>
        <taxon>Weissella</taxon>
    </lineage>
</organism>
<dbReference type="PANTHER" id="PTHR31760:SF0">
    <property type="entry name" value="S-ADENOSYL-L-METHIONINE-DEPENDENT METHYLTRANSFERASES SUPERFAMILY PROTEIN"/>
    <property type="match status" value="1"/>
</dbReference>
<dbReference type="Pfam" id="PF02527">
    <property type="entry name" value="GidB"/>
    <property type="match status" value="1"/>
</dbReference>